<name>A0A8J2SFM1_9STRA</name>
<feature type="transmembrane region" description="Helical" evidence="1">
    <location>
        <begin position="277"/>
        <end position="297"/>
    </location>
</feature>
<feature type="transmembrane region" description="Helical" evidence="1">
    <location>
        <begin position="214"/>
        <end position="234"/>
    </location>
</feature>
<keyword evidence="1" id="KW-0472">Membrane</keyword>
<protein>
    <submittedName>
        <fullName evidence="2">Uncharacterized protein</fullName>
    </submittedName>
</protein>
<feature type="transmembrane region" description="Helical" evidence="1">
    <location>
        <begin position="99"/>
        <end position="119"/>
    </location>
</feature>
<dbReference type="EMBL" id="CAKKNE010000002">
    <property type="protein sequence ID" value="CAH0369816.1"/>
    <property type="molecule type" value="Genomic_DNA"/>
</dbReference>
<feature type="transmembrane region" description="Helical" evidence="1">
    <location>
        <begin position="166"/>
        <end position="186"/>
    </location>
</feature>
<dbReference type="AlphaFoldDB" id="A0A8J2SFM1"/>
<gene>
    <name evidence="2" type="ORF">PECAL_2P29570</name>
</gene>
<dbReference type="Proteomes" id="UP000789595">
    <property type="component" value="Unassembled WGS sequence"/>
</dbReference>
<evidence type="ECO:0000313" key="3">
    <source>
        <dbReference type="Proteomes" id="UP000789595"/>
    </source>
</evidence>
<keyword evidence="1" id="KW-1133">Transmembrane helix</keyword>
<accession>A0A8J2SFM1</accession>
<dbReference type="OrthoDB" id="10481034at2759"/>
<evidence type="ECO:0000313" key="2">
    <source>
        <dbReference type="EMBL" id="CAH0369816.1"/>
    </source>
</evidence>
<proteinExistence type="predicted"/>
<reference evidence="2" key="1">
    <citation type="submission" date="2021-11" db="EMBL/GenBank/DDBJ databases">
        <authorList>
            <consortium name="Genoscope - CEA"/>
            <person name="William W."/>
        </authorList>
    </citation>
    <scope>NUCLEOTIDE SEQUENCE</scope>
</reference>
<keyword evidence="1" id="KW-0812">Transmembrane</keyword>
<evidence type="ECO:0000256" key="1">
    <source>
        <dbReference type="SAM" id="Phobius"/>
    </source>
</evidence>
<feature type="transmembrane region" description="Helical" evidence="1">
    <location>
        <begin position="246"/>
        <end position="265"/>
    </location>
</feature>
<keyword evidence="3" id="KW-1185">Reference proteome</keyword>
<sequence length="309" mass="33979">MLSEVLRRDTLSQAGRARAAKAKLQTDVERLLERQGNALWSLFGDAVFAVLVASSVAWGLASIGHYKGWWDVGSFLGENYDRDGFCLAHKGTWYESQLLSMYGSVILALVLQVMVRSLAANRGELLVVDGNTKSIISHGLGHGVLHYLSVTQGGLSRSEPLITRATPWYVAAGLLLSSFGLFFDLLERTEFPPWLKTTQAVASALLVPTTVPLIMARFRVFGVTGLIIFFNVHLDRLLHGLDGAKDRYYALYALTQCLSSAAMWAEPYLCDSLLVKYGGHVVFDYSIPLAFIVYLAAASRMEPRKAKAA</sequence>
<organism evidence="2 3">
    <name type="scientific">Pelagomonas calceolata</name>
    <dbReference type="NCBI Taxonomy" id="35677"/>
    <lineage>
        <taxon>Eukaryota</taxon>
        <taxon>Sar</taxon>
        <taxon>Stramenopiles</taxon>
        <taxon>Ochrophyta</taxon>
        <taxon>Pelagophyceae</taxon>
        <taxon>Pelagomonadales</taxon>
        <taxon>Pelagomonadaceae</taxon>
        <taxon>Pelagomonas</taxon>
    </lineage>
</organism>
<comment type="caution">
    <text evidence="2">The sequence shown here is derived from an EMBL/GenBank/DDBJ whole genome shotgun (WGS) entry which is preliminary data.</text>
</comment>
<feature type="transmembrane region" description="Helical" evidence="1">
    <location>
        <begin position="39"/>
        <end position="61"/>
    </location>
</feature>